<feature type="domain" description="Transposase Tc1-like" evidence="1">
    <location>
        <begin position="130"/>
        <end position="195"/>
    </location>
</feature>
<protein>
    <submittedName>
        <fullName evidence="2">Transposable element Tcb1 transposase</fullName>
    </submittedName>
</protein>
<dbReference type="GO" id="GO:0003677">
    <property type="term" value="F:DNA binding"/>
    <property type="evidence" value="ECO:0007669"/>
    <property type="project" value="InterPro"/>
</dbReference>
<sequence length="314" mass="36188">MTLHSPTENSLAVLNHKILEANSQVQNVKLGGNQTCLSINRFWHELCEMLRRLVGTTAPGHHDCSIQEGKVSNHGSIPIPIDCWSTRRVAGQVDRSECTVRNCWEQWTREGTYARKTESGATRKTTKREDRRIVRQALVDPTVTRSTIRADVDVVIVPQTFSRHLAEANLKYKCPFRALPLTPEHRQLRLQWCQARSMWNVTDWQNVMFSDEFRFVLGTDDNRVRMWRHPGEWYNSPHTVLRHTARTAGVMVWRAYAYDSRSTLTGQHYVDDILQPHAGPFINGLPGAIFQQDNAHQHTARVAQDFLRPFQTLL</sequence>
<reference evidence="2" key="1">
    <citation type="submission" date="2020-08" db="EMBL/GenBank/DDBJ databases">
        <title>Multicomponent nature underlies the extraordinary mechanical properties of spider dragline silk.</title>
        <authorList>
            <person name="Kono N."/>
            <person name="Nakamura H."/>
            <person name="Mori M."/>
            <person name="Yoshida Y."/>
            <person name="Ohtoshi R."/>
            <person name="Malay A.D."/>
            <person name="Moran D.A.P."/>
            <person name="Tomita M."/>
            <person name="Numata K."/>
            <person name="Arakawa K."/>
        </authorList>
    </citation>
    <scope>NUCLEOTIDE SEQUENCE</scope>
</reference>
<gene>
    <name evidence="2" type="primary">TCB1_888</name>
    <name evidence="2" type="ORF">TNCV_1996051</name>
</gene>
<dbReference type="GO" id="GO:0006313">
    <property type="term" value="P:DNA transposition"/>
    <property type="evidence" value="ECO:0007669"/>
    <property type="project" value="InterPro"/>
</dbReference>
<name>A0A8X6V724_TRICX</name>
<dbReference type="GO" id="GO:0015074">
    <property type="term" value="P:DNA integration"/>
    <property type="evidence" value="ECO:0007669"/>
    <property type="project" value="InterPro"/>
</dbReference>
<dbReference type="Proteomes" id="UP000887159">
    <property type="component" value="Unassembled WGS sequence"/>
</dbReference>
<dbReference type="InterPro" id="IPR002492">
    <property type="entry name" value="Transposase_Tc1-like"/>
</dbReference>
<dbReference type="Gene3D" id="3.30.420.10">
    <property type="entry name" value="Ribonuclease H-like superfamily/Ribonuclease H"/>
    <property type="match status" value="1"/>
</dbReference>
<dbReference type="AlphaFoldDB" id="A0A8X6V724"/>
<organism evidence="2 3">
    <name type="scientific">Trichonephila clavipes</name>
    <name type="common">Golden silk orbweaver</name>
    <name type="synonym">Nephila clavipes</name>
    <dbReference type="NCBI Taxonomy" id="2585209"/>
    <lineage>
        <taxon>Eukaryota</taxon>
        <taxon>Metazoa</taxon>
        <taxon>Ecdysozoa</taxon>
        <taxon>Arthropoda</taxon>
        <taxon>Chelicerata</taxon>
        <taxon>Arachnida</taxon>
        <taxon>Araneae</taxon>
        <taxon>Araneomorphae</taxon>
        <taxon>Entelegynae</taxon>
        <taxon>Araneoidea</taxon>
        <taxon>Nephilidae</taxon>
        <taxon>Trichonephila</taxon>
    </lineage>
</organism>
<accession>A0A8X6V724</accession>
<proteinExistence type="predicted"/>
<evidence type="ECO:0000259" key="1">
    <source>
        <dbReference type="Pfam" id="PF01498"/>
    </source>
</evidence>
<dbReference type="InterPro" id="IPR036397">
    <property type="entry name" value="RNaseH_sf"/>
</dbReference>
<comment type="caution">
    <text evidence="2">The sequence shown here is derived from an EMBL/GenBank/DDBJ whole genome shotgun (WGS) entry which is preliminary data.</text>
</comment>
<dbReference type="EMBL" id="BMAU01021195">
    <property type="protein sequence ID" value="GFX96873.1"/>
    <property type="molecule type" value="Genomic_DNA"/>
</dbReference>
<evidence type="ECO:0000313" key="2">
    <source>
        <dbReference type="EMBL" id="GFX96873.1"/>
    </source>
</evidence>
<evidence type="ECO:0000313" key="3">
    <source>
        <dbReference type="Proteomes" id="UP000887159"/>
    </source>
</evidence>
<dbReference type="Pfam" id="PF01498">
    <property type="entry name" value="HTH_Tnp_Tc3_2"/>
    <property type="match status" value="1"/>
</dbReference>
<keyword evidence="3" id="KW-1185">Reference proteome</keyword>